<organism evidence="1 2">
    <name type="scientific">Lasiodiplodia mahajangana</name>
    <dbReference type="NCBI Taxonomy" id="1108764"/>
    <lineage>
        <taxon>Eukaryota</taxon>
        <taxon>Fungi</taxon>
        <taxon>Dikarya</taxon>
        <taxon>Ascomycota</taxon>
        <taxon>Pezizomycotina</taxon>
        <taxon>Dothideomycetes</taxon>
        <taxon>Dothideomycetes incertae sedis</taxon>
        <taxon>Botryosphaeriales</taxon>
        <taxon>Botryosphaeriaceae</taxon>
        <taxon>Lasiodiplodia</taxon>
    </lineage>
</organism>
<dbReference type="EMBL" id="JAPUUL010002159">
    <property type="protein sequence ID" value="KAJ8125828.1"/>
    <property type="molecule type" value="Genomic_DNA"/>
</dbReference>
<gene>
    <name evidence="1" type="ORF">O1611_g7811</name>
</gene>
<proteinExistence type="predicted"/>
<keyword evidence="2" id="KW-1185">Reference proteome</keyword>
<sequence>MVNRKAPAPPSDLWLVEFADSVLFPEGTCLTKCSGGGQPSDYGIVSPLSAPSLEPIPIRFVQRQGLRCVYHSPAPLEPGSTVRQEVDYDRRWYHMQQHTGQHLLSAIMDRYDGLKTVGWGMGQGDSMSYVDLPRKPSAEEIQDIQRKCNEAIRDNIAITATTPANANSNKLPEDYDKDKGIVRVISIGDLDQNPCCGTHLAQTSHISLILLHSVEVVNAKRCRLYFSAGDRAIQLATKSIEALQVTALALSSPSSPEEVTASVKRKIAAASELKKQEKGLLAEIAKYEGDRVKSALQSGKNAWVYRAKSGLDFLNLVIFEVKDAIKAPQVVVLAGGEGQAGGPIVILGQDEAVTRISARVKELLKDVKGGGRGGKWQGKVTEWRKGELEALKALVEEA</sequence>
<dbReference type="Proteomes" id="UP001153332">
    <property type="component" value="Unassembled WGS sequence"/>
</dbReference>
<evidence type="ECO:0000313" key="1">
    <source>
        <dbReference type="EMBL" id="KAJ8125828.1"/>
    </source>
</evidence>
<evidence type="ECO:0000313" key="2">
    <source>
        <dbReference type="Proteomes" id="UP001153332"/>
    </source>
</evidence>
<accession>A0ACC2JF24</accession>
<protein>
    <submittedName>
        <fullName evidence="1">Uncharacterized protein</fullName>
    </submittedName>
</protein>
<reference evidence="1" key="1">
    <citation type="submission" date="2022-12" db="EMBL/GenBank/DDBJ databases">
        <title>Genome Sequence of Lasiodiplodia mahajangana.</title>
        <authorList>
            <person name="Buettner E."/>
        </authorList>
    </citation>
    <scope>NUCLEOTIDE SEQUENCE</scope>
    <source>
        <strain evidence="1">VT137</strain>
    </source>
</reference>
<name>A0ACC2JF24_9PEZI</name>
<comment type="caution">
    <text evidence="1">The sequence shown here is derived from an EMBL/GenBank/DDBJ whole genome shotgun (WGS) entry which is preliminary data.</text>
</comment>